<evidence type="ECO:0000256" key="1">
    <source>
        <dbReference type="SAM" id="SignalP"/>
    </source>
</evidence>
<keyword evidence="3" id="KW-1185">Reference proteome</keyword>
<gene>
    <name evidence="2" type="ORF">EV148_1077</name>
</gene>
<accession>A0A4R2I3L5</accession>
<dbReference type="AlphaFoldDB" id="A0A4R2I3L5"/>
<protein>
    <submittedName>
        <fullName evidence="2">Uncharacterized protein</fullName>
    </submittedName>
</protein>
<evidence type="ECO:0000313" key="3">
    <source>
        <dbReference type="Proteomes" id="UP000294862"/>
    </source>
</evidence>
<dbReference type="Proteomes" id="UP000294862">
    <property type="component" value="Unassembled WGS sequence"/>
</dbReference>
<name>A0A4R2I3L5_9GAMM</name>
<keyword evidence="1" id="KW-0732">Signal</keyword>
<comment type="caution">
    <text evidence="2">The sequence shown here is derived from an EMBL/GenBank/DDBJ whole genome shotgun (WGS) entry which is preliminary data.</text>
</comment>
<reference evidence="2 3" key="1">
    <citation type="journal article" date="2015" name="Stand. Genomic Sci.">
        <title>Genomic Encyclopedia of Bacterial and Archaeal Type Strains, Phase III: the genomes of soil and plant-associated and newly described type strains.</title>
        <authorList>
            <person name="Whitman W.B."/>
            <person name="Woyke T."/>
            <person name="Klenk H.P."/>
            <person name="Zhou Y."/>
            <person name="Lilburn T.G."/>
            <person name="Beck B.J."/>
            <person name="De Vos P."/>
            <person name="Vandamme P."/>
            <person name="Eisen J.A."/>
            <person name="Garrity G."/>
            <person name="Hugenholtz P."/>
            <person name="Kyrpides N.C."/>
        </authorList>
    </citation>
    <scope>NUCLEOTIDE SEQUENCE [LARGE SCALE GENOMIC DNA]</scope>
    <source>
        <strain evidence="2 3">A3</strain>
    </source>
</reference>
<evidence type="ECO:0000313" key="2">
    <source>
        <dbReference type="EMBL" id="TCO38723.1"/>
    </source>
</evidence>
<feature type="chain" id="PRO_5020417644" evidence="1">
    <location>
        <begin position="21"/>
        <end position="659"/>
    </location>
</feature>
<sequence length="659" mass="70050">MKRLFLSVCITMACLSAAHAGLAVRTADTDVIAPQAWSAWGGSMGVRWNYDLMANLGIRVESRSGQTRQTDFHGHEWFGLREAGGLVFSVRDASLQKFEGGSLSITGGYVLALPDGSRIDLRNATLRVNAKNPLVLDLVSTDGKVWFHADRIMFELTNSKRTLTVYTADLRITNELAKRLRAPVAEGWSLGDFAMSTEVTIEGSGAQPNRVCEPYPWPGVAVPGVPGATYQADLFMQNISIQTAGCQNCSGPNGTGIAAFAPSSTLRNNVNDGTAQQTISDPLGTSSALYTADVAWFTKFSGNHPPYNNDQHPFLIWNLYRIDANGAISQIGRSGVKHAFVSTNSGCTSTCGVFGGNALGLGCSDTYSNSNNDSPSNMGPRSEIIPATGQWGRCGSIFDTNCDGTQNSPNNTSWTQRMKVPEKKLAHTSGDGASFLFESWYIVRDDINIYNSMATESVNPQFSGSMWALTGASGYRLGGAIDRWVDPTNPGPNASTSELSVPEGHAKVAVKVTALGNGKWRYNYAVMNFDFARAETQGSEPNLRVLSNKGFDSFSIPVPAGVSVLSPASDAGGTEVNGNWRAKIANGQLTFSNDGSLGGIGTRDTPSASLPTLDWGTLYSFSFIASAPPASGSTTLHVATTGTPSSYAVSALVPTSPVR</sequence>
<proteinExistence type="predicted"/>
<feature type="signal peptide" evidence="1">
    <location>
        <begin position="1"/>
        <end position="20"/>
    </location>
</feature>
<dbReference type="EMBL" id="SLWQ01000007">
    <property type="protein sequence ID" value="TCO38723.1"/>
    <property type="molecule type" value="Genomic_DNA"/>
</dbReference>
<organism evidence="2 3">
    <name type="scientific">Dokdonella fugitiva</name>
    <dbReference type="NCBI Taxonomy" id="328517"/>
    <lineage>
        <taxon>Bacteria</taxon>
        <taxon>Pseudomonadati</taxon>
        <taxon>Pseudomonadota</taxon>
        <taxon>Gammaproteobacteria</taxon>
        <taxon>Lysobacterales</taxon>
        <taxon>Rhodanobacteraceae</taxon>
        <taxon>Dokdonella</taxon>
    </lineage>
</organism>